<gene>
    <name evidence="2" type="ORF">RDI58_009374</name>
</gene>
<comment type="caution">
    <text evidence="2">The sequence shown here is derived from an EMBL/GenBank/DDBJ whole genome shotgun (WGS) entry which is preliminary data.</text>
</comment>
<dbReference type="AlphaFoldDB" id="A0AAN8TZZ3"/>
<evidence type="ECO:0000256" key="1">
    <source>
        <dbReference type="SAM" id="MobiDB-lite"/>
    </source>
</evidence>
<dbReference type="EMBL" id="JBANQN010000003">
    <property type="protein sequence ID" value="KAK6795919.1"/>
    <property type="molecule type" value="Genomic_DNA"/>
</dbReference>
<proteinExistence type="predicted"/>
<name>A0AAN8TZZ3_SOLBU</name>
<evidence type="ECO:0000313" key="3">
    <source>
        <dbReference type="Proteomes" id="UP001371456"/>
    </source>
</evidence>
<dbReference type="Proteomes" id="UP001371456">
    <property type="component" value="Unassembled WGS sequence"/>
</dbReference>
<sequence>MNEVSKGTLAEKVGEETKKTMDEMVGN</sequence>
<organism evidence="2 3">
    <name type="scientific">Solanum bulbocastanum</name>
    <name type="common">Wild potato</name>
    <dbReference type="NCBI Taxonomy" id="147425"/>
    <lineage>
        <taxon>Eukaryota</taxon>
        <taxon>Viridiplantae</taxon>
        <taxon>Streptophyta</taxon>
        <taxon>Embryophyta</taxon>
        <taxon>Tracheophyta</taxon>
        <taxon>Spermatophyta</taxon>
        <taxon>Magnoliopsida</taxon>
        <taxon>eudicotyledons</taxon>
        <taxon>Gunneridae</taxon>
        <taxon>Pentapetalae</taxon>
        <taxon>asterids</taxon>
        <taxon>lamiids</taxon>
        <taxon>Solanales</taxon>
        <taxon>Solanaceae</taxon>
        <taxon>Solanoideae</taxon>
        <taxon>Solaneae</taxon>
        <taxon>Solanum</taxon>
    </lineage>
</organism>
<feature type="region of interest" description="Disordered" evidence="1">
    <location>
        <begin position="1"/>
        <end position="27"/>
    </location>
</feature>
<keyword evidence="3" id="KW-1185">Reference proteome</keyword>
<feature type="compositionally biased region" description="Basic and acidic residues" evidence="1">
    <location>
        <begin position="12"/>
        <end position="27"/>
    </location>
</feature>
<accession>A0AAN8TZZ3</accession>
<evidence type="ECO:0000313" key="2">
    <source>
        <dbReference type="EMBL" id="KAK6795919.1"/>
    </source>
</evidence>
<reference evidence="2 3" key="1">
    <citation type="submission" date="2024-02" db="EMBL/GenBank/DDBJ databases">
        <title>de novo genome assembly of Solanum bulbocastanum strain 11H21.</title>
        <authorList>
            <person name="Hosaka A.J."/>
        </authorList>
    </citation>
    <scope>NUCLEOTIDE SEQUENCE [LARGE SCALE GENOMIC DNA]</scope>
    <source>
        <tissue evidence="2">Young leaves</tissue>
    </source>
</reference>
<protein>
    <submittedName>
        <fullName evidence="2">Uncharacterized protein</fullName>
    </submittedName>
</protein>